<feature type="region of interest" description="Disordered" evidence="1">
    <location>
        <begin position="68"/>
        <end position="89"/>
    </location>
</feature>
<sequence length="89" mass="9903">MTKAEIQDLYFMDSRAKLIDIASFLDRLDRMEGEADFRHPAFLGAMEAMKNPPEGRTRVQAVLEALSDHSEEPAESASIGFAYGAQKPN</sequence>
<evidence type="ECO:0000313" key="2">
    <source>
        <dbReference type="EMBL" id="MBK1835654.1"/>
    </source>
</evidence>
<gene>
    <name evidence="2" type="ORF">JIN78_16440</name>
</gene>
<reference evidence="2" key="1">
    <citation type="submission" date="2021-01" db="EMBL/GenBank/DDBJ databases">
        <title>Modified the classification status of verrucomicrobia.</title>
        <authorList>
            <person name="Feng X."/>
        </authorList>
    </citation>
    <scope>NUCLEOTIDE SEQUENCE</scope>
    <source>
        <strain evidence="2">KCTC 12986</strain>
    </source>
</reference>
<organism evidence="2 3">
    <name type="scientific">Roseibacillus ishigakijimensis</name>
    <dbReference type="NCBI Taxonomy" id="454146"/>
    <lineage>
        <taxon>Bacteria</taxon>
        <taxon>Pseudomonadati</taxon>
        <taxon>Verrucomicrobiota</taxon>
        <taxon>Verrucomicrobiia</taxon>
        <taxon>Verrucomicrobiales</taxon>
        <taxon>Verrucomicrobiaceae</taxon>
        <taxon>Roseibacillus</taxon>
    </lineage>
</organism>
<proteinExistence type="predicted"/>
<accession>A0A934VMD9</accession>
<protein>
    <submittedName>
        <fullName evidence="2">Uncharacterized protein</fullName>
    </submittedName>
</protein>
<dbReference type="EMBL" id="JAENIO010000073">
    <property type="protein sequence ID" value="MBK1835654.1"/>
    <property type="molecule type" value="Genomic_DNA"/>
</dbReference>
<name>A0A934VMD9_9BACT</name>
<dbReference type="AlphaFoldDB" id="A0A934VMD9"/>
<dbReference type="Proteomes" id="UP000604083">
    <property type="component" value="Unassembled WGS sequence"/>
</dbReference>
<keyword evidence="3" id="KW-1185">Reference proteome</keyword>
<dbReference type="RefSeq" id="WP_200393089.1">
    <property type="nucleotide sequence ID" value="NZ_JAENIO010000073.1"/>
</dbReference>
<evidence type="ECO:0000313" key="3">
    <source>
        <dbReference type="Proteomes" id="UP000604083"/>
    </source>
</evidence>
<comment type="caution">
    <text evidence="2">The sequence shown here is derived from an EMBL/GenBank/DDBJ whole genome shotgun (WGS) entry which is preliminary data.</text>
</comment>
<evidence type="ECO:0000256" key="1">
    <source>
        <dbReference type="SAM" id="MobiDB-lite"/>
    </source>
</evidence>